<protein>
    <recommendedName>
        <fullName evidence="3">Pentatricopeptide repeat-containing protein</fullName>
    </recommendedName>
</protein>
<gene>
    <name evidence="1" type="ORF">KP509_07G041600</name>
</gene>
<dbReference type="EMBL" id="CM035412">
    <property type="protein sequence ID" value="KAH7432812.1"/>
    <property type="molecule type" value="Genomic_DNA"/>
</dbReference>
<evidence type="ECO:0000313" key="2">
    <source>
        <dbReference type="Proteomes" id="UP000825935"/>
    </source>
</evidence>
<keyword evidence="2" id="KW-1185">Reference proteome</keyword>
<dbReference type="InterPro" id="IPR011990">
    <property type="entry name" value="TPR-like_helical_dom_sf"/>
</dbReference>
<comment type="caution">
    <text evidence="1">The sequence shown here is derived from an EMBL/GenBank/DDBJ whole genome shotgun (WGS) entry which is preliminary data.</text>
</comment>
<dbReference type="OrthoDB" id="185373at2759"/>
<organism evidence="1 2">
    <name type="scientific">Ceratopteris richardii</name>
    <name type="common">Triangle waterfern</name>
    <dbReference type="NCBI Taxonomy" id="49495"/>
    <lineage>
        <taxon>Eukaryota</taxon>
        <taxon>Viridiplantae</taxon>
        <taxon>Streptophyta</taxon>
        <taxon>Embryophyta</taxon>
        <taxon>Tracheophyta</taxon>
        <taxon>Polypodiopsida</taxon>
        <taxon>Polypodiidae</taxon>
        <taxon>Polypodiales</taxon>
        <taxon>Pteridineae</taxon>
        <taxon>Pteridaceae</taxon>
        <taxon>Parkerioideae</taxon>
        <taxon>Ceratopteris</taxon>
    </lineage>
</organism>
<dbReference type="PANTHER" id="PTHR47925">
    <property type="entry name" value="OS01G0913400 PROTEIN-RELATED"/>
    <property type="match status" value="1"/>
</dbReference>
<dbReference type="Proteomes" id="UP000825935">
    <property type="component" value="Chromosome 7"/>
</dbReference>
<evidence type="ECO:0008006" key="3">
    <source>
        <dbReference type="Google" id="ProtNLM"/>
    </source>
</evidence>
<dbReference type="Gene3D" id="1.25.40.10">
    <property type="entry name" value="Tetratricopeptide repeat domain"/>
    <property type="match status" value="1"/>
</dbReference>
<name>A0A8T2UBL8_CERRI</name>
<evidence type="ECO:0000313" key="1">
    <source>
        <dbReference type="EMBL" id="KAH7432812.1"/>
    </source>
</evidence>
<proteinExistence type="predicted"/>
<sequence>MLSFYFFEMLKLVGLMPNEVTLTSILLACSHSGLLTEAFEIFKSTDVDFGLLLDTKHMGITVDHVGRLGNFARVYDMFR</sequence>
<accession>A0A8T2UBL8</accession>
<dbReference type="AlphaFoldDB" id="A0A8T2UBL8"/>
<reference evidence="1" key="1">
    <citation type="submission" date="2021-08" db="EMBL/GenBank/DDBJ databases">
        <title>WGS assembly of Ceratopteris richardii.</title>
        <authorList>
            <person name="Marchant D.B."/>
            <person name="Chen G."/>
            <person name="Jenkins J."/>
            <person name="Shu S."/>
            <person name="Leebens-Mack J."/>
            <person name="Grimwood J."/>
            <person name="Schmutz J."/>
            <person name="Soltis P."/>
            <person name="Soltis D."/>
            <person name="Chen Z.-H."/>
        </authorList>
    </citation>
    <scope>NUCLEOTIDE SEQUENCE</scope>
    <source>
        <strain evidence="1">Whitten #5841</strain>
        <tissue evidence="1">Leaf</tissue>
    </source>
</reference>
<dbReference type="PANTHER" id="PTHR47925:SF84">
    <property type="entry name" value="PENTATRICOPEPTIDE REPEAT-CONTAINING PROTEIN"/>
    <property type="match status" value="1"/>
</dbReference>